<accession>A0A8X8W6I6</accession>
<evidence type="ECO:0000259" key="1">
    <source>
        <dbReference type="PROSITE" id="PS50011"/>
    </source>
</evidence>
<reference evidence="2" key="1">
    <citation type="submission" date="2018-01" db="EMBL/GenBank/DDBJ databases">
        <authorList>
            <person name="Mao J.F."/>
        </authorList>
    </citation>
    <scope>NUCLEOTIDE SEQUENCE</scope>
    <source>
        <strain evidence="2">Huo1</strain>
        <tissue evidence="2">Leaf</tissue>
    </source>
</reference>
<dbReference type="InterPro" id="IPR051564">
    <property type="entry name" value="LRR_receptor-like_kinase"/>
</dbReference>
<dbReference type="GO" id="GO:0004672">
    <property type="term" value="F:protein kinase activity"/>
    <property type="evidence" value="ECO:0007669"/>
    <property type="project" value="InterPro"/>
</dbReference>
<dbReference type="GO" id="GO:0005524">
    <property type="term" value="F:ATP binding"/>
    <property type="evidence" value="ECO:0007669"/>
    <property type="project" value="InterPro"/>
</dbReference>
<feature type="domain" description="Protein kinase" evidence="1">
    <location>
        <begin position="1"/>
        <end position="195"/>
    </location>
</feature>
<keyword evidence="3" id="KW-1185">Reference proteome</keyword>
<dbReference type="InterPro" id="IPR011009">
    <property type="entry name" value="Kinase-like_dom_sf"/>
</dbReference>
<dbReference type="InterPro" id="IPR008271">
    <property type="entry name" value="Ser/Thr_kinase_AS"/>
</dbReference>
<reference evidence="2" key="2">
    <citation type="submission" date="2020-08" db="EMBL/GenBank/DDBJ databases">
        <title>Plant Genome Project.</title>
        <authorList>
            <person name="Zhang R.-G."/>
        </authorList>
    </citation>
    <scope>NUCLEOTIDE SEQUENCE</scope>
    <source>
        <strain evidence="2">Huo1</strain>
        <tissue evidence="2">Leaf</tissue>
    </source>
</reference>
<dbReference type="AlphaFoldDB" id="A0A8X8W6I6"/>
<protein>
    <recommendedName>
        <fullName evidence="1">Protein kinase domain-containing protein</fullName>
    </recommendedName>
</protein>
<dbReference type="PANTHER" id="PTHR48055:SF57">
    <property type="entry name" value="PROTEIN KINASE DOMAIN-CONTAINING PROTEIN"/>
    <property type="match status" value="1"/>
</dbReference>
<dbReference type="Gene3D" id="1.10.510.10">
    <property type="entry name" value="Transferase(Phosphotransferase) domain 1"/>
    <property type="match status" value="1"/>
</dbReference>
<dbReference type="EMBL" id="PNBA02000020">
    <property type="protein sequence ID" value="KAG6388819.1"/>
    <property type="molecule type" value="Genomic_DNA"/>
</dbReference>
<proteinExistence type="predicted"/>
<dbReference type="GO" id="GO:0016020">
    <property type="term" value="C:membrane"/>
    <property type="evidence" value="ECO:0007669"/>
    <property type="project" value="TreeGrafter"/>
</dbReference>
<dbReference type="Pfam" id="PF00069">
    <property type="entry name" value="Pkinase"/>
    <property type="match status" value="1"/>
</dbReference>
<gene>
    <name evidence="2" type="ORF">SASPL_150255</name>
</gene>
<dbReference type="InterPro" id="IPR000719">
    <property type="entry name" value="Prot_kinase_dom"/>
</dbReference>
<organism evidence="2">
    <name type="scientific">Salvia splendens</name>
    <name type="common">Scarlet sage</name>
    <dbReference type="NCBI Taxonomy" id="180675"/>
    <lineage>
        <taxon>Eukaryota</taxon>
        <taxon>Viridiplantae</taxon>
        <taxon>Streptophyta</taxon>
        <taxon>Embryophyta</taxon>
        <taxon>Tracheophyta</taxon>
        <taxon>Spermatophyta</taxon>
        <taxon>Magnoliopsida</taxon>
        <taxon>eudicotyledons</taxon>
        <taxon>Gunneridae</taxon>
        <taxon>Pentapetalae</taxon>
        <taxon>asterids</taxon>
        <taxon>lamiids</taxon>
        <taxon>Lamiales</taxon>
        <taxon>Lamiaceae</taxon>
        <taxon>Nepetoideae</taxon>
        <taxon>Mentheae</taxon>
        <taxon>Salviinae</taxon>
        <taxon>Salvia</taxon>
        <taxon>Salvia subgen. Calosphace</taxon>
        <taxon>core Calosphace</taxon>
    </lineage>
</organism>
<dbReference type="PANTHER" id="PTHR48055">
    <property type="entry name" value="LEUCINE-RICH REPEAT RECEPTOR PROTEIN KINASE EMS1"/>
    <property type="match status" value="1"/>
</dbReference>
<sequence length="195" mass="21465">MNLLGAGRFRSVYKGTINDDDERTKVVAVKHGFMANGSLDNRLHSNFENEDLALSAIQRLNNAIDIASGVEYLHCGTDSIVIHGDLKPSNILLDKDMVAKIVSQILASTEGSSSSAIKGTIGYIAPVVDPFLHQELKVDEKYRDCIASILRIGVRCSKQLPRDCMSMTDVVNDLKKIRNVFPVYRNGGNVASYQH</sequence>
<evidence type="ECO:0000313" key="2">
    <source>
        <dbReference type="EMBL" id="KAG6388819.1"/>
    </source>
</evidence>
<dbReference type="SUPFAM" id="SSF56112">
    <property type="entry name" value="Protein kinase-like (PK-like)"/>
    <property type="match status" value="1"/>
</dbReference>
<evidence type="ECO:0000313" key="3">
    <source>
        <dbReference type="Proteomes" id="UP000298416"/>
    </source>
</evidence>
<name>A0A8X8W6I6_SALSN</name>
<comment type="caution">
    <text evidence="2">The sequence shown here is derived from an EMBL/GenBank/DDBJ whole genome shotgun (WGS) entry which is preliminary data.</text>
</comment>
<dbReference type="Proteomes" id="UP000298416">
    <property type="component" value="Unassembled WGS sequence"/>
</dbReference>
<dbReference type="PROSITE" id="PS50011">
    <property type="entry name" value="PROTEIN_KINASE_DOM"/>
    <property type="match status" value="1"/>
</dbReference>
<dbReference type="PROSITE" id="PS00108">
    <property type="entry name" value="PROTEIN_KINASE_ST"/>
    <property type="match status" value="1"/>
</dbReference>